<organism evidence="1 2">
    <name type="scientific">Paspalum notatum var. saurae</name>
    <dbReference type="NCBI Taxonomy" id="547442"/>
    <lineage>
        <taxon>Eukaryota</taxon>
        <taxon>Viridiplantae</taxon>
        <taxon>Streptophyta</taxon>
        <taxon>Embryophyta</taxon>
        <taxon>Tracheophyta</taxon>
        <taxon>Spermatophyta</taxon>
        <taxon>Magnoliopsida</taxon>
        <taxon>Liliopsida</taxon>
        <taxon>Poales</taxon>
        <taxon>Poaceae</taxon>
        <taxon>PACMAD clade</taxon>
        <taxon>Panicoideae</taxon>
        <taxon>Andropogonodae</taxon>
        <taxon>Paspaleae</taxon>
        <taxon>Paspalinae</taxon>
        <taxon>Paspalum</taxon>
    </lineage>
</organism>
<name>A0AAQ3UHR5_PASNO</name>
<proteinExistence type="predicted"/>
<dbReference type="Proteomes" id="UP001341281">
    <property type="component" value="Chromosome 08"/>
</dbReference>
<evidence type="ECO:0000313" key="2">
    <source>
        <dbReference type="Proteomes" id="UP001341281"/>
    </source>
</evidence>
<sequence length="105" mass="11624">MLTPAANSAGVMNVILSRRHLFGIDAMTGLNTCLTMLMKPRYLWKDIYFGLLDLLGTDSTGNDICAAFQDLPNNTKKNAQETHTYGMPIASQPLVMRDSFHFVLG</sequence>
<gene>
    <name evidence="1" type="ORF">U9M48_036703</name>
</gene>
<reference evidence="1 2" key="1">
    <citation type="submission" date="2024-02" db="EMBL/GenBank/DDBJ databases">
        <title>High-quality chromosome-scale genome assembly of Pensacola bahiagrass (Paspalum notatum Flugge var. saurae).</title>
        <authorList>
            <person name="Vega J.M."/>
            <person name="Podio M."/>
            <person name="Orjuela J."/>
            <person name="Siena L.A."/>
            <person name="Pessino S.C."/>
            <person name="Combes M.C."/>
            <person name="Mariac C."/>
            <person name="Albertini E."/>
            <person name="Pupilli F."/>
            <person name="Ortiz J.P.A."/>
            <person name="Leblanc O."/>
        </authorList>
    </citation>
    <scope>NUCLEOTIDE SEQUENCE [LARGE SCALE GENOMIC DNA]</scope>
    <source>
        <strain evidence="1">R1</strain>
        <tissue evidence="1">Leaf</tissue>
    </source>
</reference>
<keyword evidence="2" id="KW-1185">Reference proteome</keyword>
<dbReference type="AlphaFoldDB" id="A0AAQ3UHR5"/>
<accession>A0AAQ3UHR5</accession>
<evidence type="ECO:0000313" key="1">
    <source>
        <dbReference type="EMBL" id="WVZ90397.1"/>
    </source>
</evidence>
<dbReference type="EMBL" id="CP144752">
    <property type="protein sequence ID" value="WVZ90397.1"/>
    <property type="molecule type" value="Genomic_DNA"/>
</dbReference>
<protein>
    <submittedName>
        <fullName evidence="1">Uncharacterized protein</fullName>
    </submittedName>
</protein>